<dbReference type="Proteomes" id="UP000242188">
    <property type="component" value="Unassembled WGS sequence"/>
</dbReference>
<dbReference type="PANTHER" id="PTHR21324">
    <property type="entry name" value="FASTING-INDUCIBLE INTEGRAL MEMBRANE PROTEIN TM6P1-RELATED"/>
    <property type="match status" value="1"/>
</dbReference>
<keyword evidence="4 6" id="KW-1133">Transmembrane helix</keyword>
<evidence type="ECO:0000256" key="6">
    <source>
        <dbReference type="SAM" id="Phobius"/>
    </source>
</evidence>
<comment type="subcellular location">
    <subcellularLocation>
        <location evidence="1">Endomembrane system</location>
        <topology evidence="1">Multi-pass membrane protein</topology>
    </subcellularLocation>
</comment>
<feature type="transmembrane region" description="Helical" evidence="6">
    <location>
        <begin position="90"/>
        <end position="108"/>
    </location>
</feature>
<evidence type="ECO:0000256" key="5">
    <source>
        <dbReference type="ARBA" id="ARBA00023136"/>
    </source>
</evidence>
<dbReference type="InterPro" id="IPR019402">
    <property type="entry name" value="CWH43_N"/>
</dbReference>
<dbReference type="OrthoDB" id="191706at2759"/>
<accession>A0A210R1X7</accession>
<comment type="caution">
    <text evidence="8">The sequence shown here is derived from an EMBL/GenBank/DDBJ whole genome shotgun (WGS) entry which is preliminary data.</text>
</comment>
<gene>
    <name evidence="8" type="ORF">KP79_PYT17932</name>
</gene>
<name>A0A210R1X7_MIZYE</name>
<evidence type="ECO:0000313" key="9">
    <source>
        <dbReference type="Proteomes" id="UP000242188"/>
    </source>
</evidence>
<organism evidence="8 9">
    <name type="scientific">Mizuhopecten yessoensis</name>
    <name type="common">Japanese scallop</name>
    <name type="synonym">Patinopecten yessoensis</name>
    <dbReference type="NCBI Taxonomy" id="6573"/>
    <lineage>
        <taxon>Eukaryota</taxon>
        <taxon>Metazoa</taxon>
        <taxon>Spiralia</taxon>
        <taxon>Lophotrochozoa</taxon>
        <taxon>Mollusca</taxon>
        <taxon>Bivalvia</taxon>
        <taxon>Autobranchia</taxon>
        <taxon>Pteriomorphia</taxon>
        <taxon>Pectinida</taxon>
        <taxon>Pectinoidea</taxon>
        <taxon>Pectinidae</taxon>
        <taxon>Mizuhopecten</taxon>
    </lineage>
</organism>
<evidence type="ECO:0000256" key="1">
    <source>
        <dbReference type="ARBA" id="ARBA00004127"/>
    </source>
</evidence>
<dbReference type="AlphaFoldDB" id="A0A210R1X7"/>
<feature type="transmembrane region" description="Helical" evidence="6">
    <location>
        <begin position="43"/>
        <end position="70"/>
    </location>
</feature>
<feature type="domain" description="CWH43-like N-terminal" evidence="7">
    <location>
        <begin position="43"/>
        <end position="152"/>
    </location>
</feature>
<keyword evidence="5 6" id="KW-0472">Membrane</keyword>
<keyword evidence="9" id="KW-1185">Reference proteome</keyword>
<proteinExistence type="inferred from homology"/>
<sequence>MAEDTCCLPHKSRHSVGDGTDKLDAEIATKTPGCLGFLQKRPWILPLVTSLWLFFSIFITYFVGVVLGHIATNDFPYISHTAIQDPERAIFGQCINIGAVLLGLNNIVRYLYLKHMLYVSSASPSWHRCNIASCVIGITSSFGLSMVANFQVRVRYLNSLVPNIIGYSRFRLRSMSILFYNKNQQTTAKKIKVCSH</sequence>
<evidence type="ECO:0000256" key="4">
    <source>
        <dbReference type="ARBA" id="ARBA00022989"/>
    </source>
</evidence>
<comment type="similarity">
    <text evidence="2">Belongs to the DRAM/TMEM150 family.</text>
</comment>
<evidence type="ECO:0000256" key="3">
    <source>
        <dbReference type="ARBA" id="ARBA00022692"/>
    </source>
</evidence>
<evidence type="ECO:0000259" key="7">
    <source>
        <dbReference type="Pfam" id="PF10277"/>
    </source>
</evidence>
<dbReference type="GO" id="GO:0012505">
    <property type="term" value="C:endomembrane system"/>
    <property type="evidence" value="ECO:0007669"/>
    <property type="project" value="UniProtKB-SubCell"/>
</dbReference>
<evidence type="ECO:0000256" key="2">
    <source>
        <dbReference type="ARBA" id="ARBA00006565"/>
    </source>
</evidence>
<dbReference type="Pfam" id="PF10277">
    <property type="entry name" value="Frag1"/>
    <property type="match status" value="1"/>
</dbReference>
<reference evidence="8 9" key="1">
    <citation type="journal article" date="2017" name="Nat. Ecol. Evol.">
        <title>Scallop genome provides insights into evolution of bilaterian karyotype and development.</title>
        <authorList>
            <person name="Wang S."/>
            <person name="Zhang J."/>
            <person name="Jiao W."/>
            <person name="Li J."/>
            <person name="Xun X."/>
            <person name="Sun Y."/>
            <person name="Guo X."/>
            <person name="Huan P."/>
            <person name="Dong B."/>
            <person name="Zhang L."/>
            <person name="Hu X."/>
            <person name="Sun X."/>
            <person name="Wang J."/>
            <person name="Zhao C."/>
            <person name="Wang Y."/>
            <person name="Wang D."/>
            <person name="Huang X."/>
            <person name="Wang R."/>
            <person name="Lv J."/>
            <person name="Li Y."/>
            <person name="Zhang Z."/>
            <person name="Liu B."/>
            <person name="Lu W."/>
            <person name="Hui Y."/>
            <person name="Liang J."/>
            <person name="Zhou Z."/>
            <person name="Hou R."/>
            <person name="Li X."/>
            <person name="Liu Y."/>
            <person name="Li H."/>
            <person name="Ning X."/>
            <person name="Lin Y."/>
            <person name="Zhao L."/>
            <person name="Xing Q."/>
            <person name="Dou J."/>
            <person name="Li Y."/>
            <person name="Mao J."/>
            <person name="Guo H."/>
            <person name="Dou H."/>
            <person name="Li T."/>
            <person name="Mu C."/>
            <person name="Jiang W."/>
            <person name="Fu Q."/>
            <person name="Fu X."/>
            <person name="Miao Y."/>
            <person name="Liu J."/>
            <person name="Yu Q."/>
            <person name="Li R."/>
            <person name="Liao H."/>
            <person name="Li X."/>
            <person name="Kong Y."/>
            <person name="Jiang Z."/>
            <person name="Chourrout D."/>
            <person name="Li R."/>
            <person name="Bao Z."/>
        </authorList>
    </citation>
    <scope>NUCLEOTIDE SEQUENCE [LARGE SCALE GENOMIC DNA]</scope>
    <source>
        <strain evidence="8 9">PY_sf001</strain>
    </source>
</reference>
<protein>
    <submittedName>
        <fullName evidence="8">DNA damage-regulated autophagy modulator protein 2</fullName>
    </submittedName>
</protein>
<dbReference type="EMBL" id="NEDP02000798">
    <property type="protein sequence ID" value="OWF54954.1"/>
    <property type="molecule type" value="Genomic_DNA"/>
</dbReference>
<evidence type="ECO:0000313" key="8">
    <source>
        <dbReference type="EMBL" id="OWF54954.1"/>
    </source>
</evidence>
<dbReference type="InterPro" id="IPR050911">
    <property type="entry name" value="DRAM/TMEM150_Autophagy_Mod"/>
</dbReference>
<dbReference type="PANTHER" id="PTHR21324:SF2">
    <property type="entry name" value="EG:22E5.9 PROTEIN"/>
    <property type="match status" value="1"/>
</dbReference>
<keyword evidence="3 6" id="KW-0812">Transmembrane</keyword>